<proteinExistence type="inferred from homology"/>
<dbReference type="SMART" id="SM00360">
    <property type="entry name" value="RRM"/>
    <property type="match status" value="3"/>
</dbReference>
<feature type="compositionally biased region" description="Basic and acidic residues" evidence="8">
    <location>
        <begin position="321"/>
        <end position="344"/>
    </location>
</feature>
<dbReference type="InterPro" id="IPR012677">
    <property type="entry name" value="Nucleotide-bd_a/b_plait_sf"/>
</dbReference>
<dbReference type="EMBL" id="OU015566">
    <property type="protein sequence ID" value="CAG5107179.1"/>
    <property type="molecule type" value="Genomic_DNA"/>
</dbReference>
<dbReference type="Pfam" id="PF02377">
    <property type="entry name" value="Dishevelled"/>
    <property type="match status" value="1"/>
</dbReference>
<feature type="domain" description="RRM" evidence="9">
    <location>
        <begin position="1670"/>
        <end position="1741"/>
    </location>
</feature>
<evidence type="ECO:0000259" key="12">
    <source>
        <dbReference type="PROSITE" id="PS50841"/>
    </source>
</evidence>
<dbReference type="Pfam" id="PF15249">
    <property type="entry name" value="GLTSCR1"/>
    <property type="match status" value="1"/>
</dbReference>
<dbReference type="InterPro" id="IPR001478">
    <property type="entry name" value="PDZ"/>
</dbReference>
<dbReference type="SUPFAM" id="SSF50156">
    <property type="entry name" value="PDZ domain-like"/>
    <property type="match status" value="1"/>
</dbReference>
<dbReference type="InterPro" id="IPR015671">
    <property type="entry name" value="GSCR1_dom"/>
</dbReference>
<dbReference type="InterPro" id="IPR036390">
    <property type="entry name" value="WH_DNA-bd_sf"/>
</dbReference>
<feature type="region of interest" description="Disordered" evidence="8">
    <location>
        <begin position="321"/>
        <end position="385"/>
    </location>
</feature>
<evidence type="ECO:0000313" key="14">
    <source>
        <dbReference type="Proteomes" id="UP001158576"/>
    </source>
</evidence>
<dbReference type="CDD" id="cd12353">
    <property type="entry name" value="RRM2_TIA1_like"/>
    <property type="match status" value="1"/>
</dbReference>
<dbReference type="SUPFAM" id="SSF54928">
    <property type="entry name" value="RNA-binding domain, RBD"/>
    <property type="match status" value="3"/>
</dbReference>
<evidence type="ECO:0000256" key="4">
    <source>
        <dbReference type="ARBA" id="ARBA00022490"/>
    </source>
</evidence>
<name>A0ABN7SXA5_OIKDI</name>
<feature type="domain" description="RRM" evidence="9">
    <location>
        <begin position="1480"/>
        <end position="1557"/>
    </location>
</feature>
<keyword evidence="14" id="KW-1185">Reference proteome</keyword>
<evidence type="ECO:0000256" key="7">
    <source>
        <dbReference type="PROSITE-ProRule" id="PRU00176"/>
    </source>
</evidence>
<comment type="similarity">
    <text evidence="2">Belongs to the DSH family.</text>
</comment>
<dbReference type="SMART" id="SM00021">
    <property type="entry name" value="DAX"/>
    <property type="match status" value="1"/>
</dbReference>
<dbReference type="InterPro" id="IPR008339">
    <property type="entry name" value="Dishevelled_fam"/>
</dbReference>
<feature type="domain" description="DIX" evidence="12">
    <location>
        <begin position="236"/>
        <end position="320"/>
    </location>
</feature>
<dbReference type="CDD" id="cd06717">
    <property type="entry name" value="PDZ_Dishevelled-like"/>
    <property type="match status" value="1"/>
</dbReference>
<feature type="domain" description="RRM" evidence="9">
    <location>
        <begin position="1569"/>
        <end position="1647"/>
    </location>
</feature>
<feature type="compositionally biased region" description="Basic residues" evidence="8">
    <location>
        <begin position="414"/>
        <end position="428"/>
    </location>
</feature>
<dbReference type="PANTHER" id="PTHR10878:SF25">
    <property type="entry name" value="SEGMENT POLARITY PROTEIN DISHEVELLED"/>
    <property type="match status" value="1"/>
</dbReference>
<dbReference type="InterPro" id="IPR029071">
    <property type="entry name" value="Ubiquitin-like_domsf"/>
</dbReference>
<sequence length="1909" mass="211169">MFNETAGNKTKEMELVLKNNGVDYFVQNVSVTFSWNNFEGSNDTTKKTIRNDKIHGYPVPAGKAYNCQAAAEVQLATEEKQIQGLKIQPAIWEAFSDFGNRTVVNNTDECLFDFNDVTPEKVSWNITVTDGKNTTVCGKLAMSTLVNVNYTSILGEDMVANFAISNTTEITHSMSKTCSNDSLSVTFWIKELDFNAANITMDFTTNTNGTFWSLSHATLSYPNGGNPLFPNTNVHAGVTTISSNATLFNTTYGSAFMVPVAKEAITFADFKKCINKSNYKFFFQSYDEDFGLVKEEISDDKAILPQTQEGKIVCFLTPCEKEPEKKKPTPPERVDSTVRHRPDEFIAPPPPRSHGSGSSGSRRARRPPPMADRFGSQSTIMSSELSDRTAFDSEFDDASSIAYSTVTDMSSVSRQRRPRRQVRRKKRPTKLDDTTSNYSSSVTDSTMSLNVMTVELDLEKHKFLGISIVGQNNESGDGGIYIGSIMKGGAVAADGRIEAGDMLLQVNDVNFEEMTNNEAVDFLRKVVNDPSKKITLMIAKCWDPSPTPHHNSLPRNNLNEPIRPIDPAAWVASQQGYGGDHRYDSMSQLTETSSDTFASSLPEADQLNYPHFNRIQLTIHSEMSTVVRMMRFPNSGLDIKDRQWLKITIPMAFIGSELVDWLHSKVEGLQDRRDARKYASSMLKANYIKHTVNKTSFSEQCYYVFGDQNNVPSLPREMVNMSLTDSNSDISTDTCRSMGALPRARPSTPNQYYHQDYDTMSIASSSVMSSVSQMSVRDRIVAQVGAAQRQKQIEDDNISMSSASTISRAVAIARIPSTASNQSRPQARPIQLQSSPAPGTPTTQRVLVRPRPPGTNAPSGQAHHQGGGQGTGSDGTPSRPNQNIILVNGQVSNLNGRTILIQNPQRSGSNVPGSIRASHSDSPNQPNSGHGRPMIRPIRVVQNSQSPNVASGGNGRPLLPINRGTPVQGQRIISRTPVSAGGTPSNPPRTIRVVRVGGDGNGPVRLQQVSGTPGATPRRIISQHPQSTITPQRPPQNPARVSVQCHEPQGSRPGFIVLSSDSVDNLRSTFSQLQRCFSTLYTDILEMDDDQHALIKKLKDIYRKSDTNYRNYLSRNPLKMLDNVKATHNGVDYIPLEQFLRSSDENSPRSNAVQPIVMPRQNRSPSSNPRPIVTRIVQQAPPDTGQSEVGIKLPMPETKLKVEPVKKTPIFLKMQEDQRNVTDDLNINEPFSSIEDATSRLLPFHCFSYPEISKRDDQLSEDVVLEPLCERILHRKRNLEEQFRERFLKDTQDMSFCEDFLVNRLFTESEEAEMKEEREKAKFRKVQAKIPISRATNVALSNGRPVMRMITIPSSGSGTPIQPANLKIASSQIRGHQQRIHPNMNVQPITKSDPSAHMHQTVSSGQQLPVTPHAGPTVNGDSGSDIQAANQSYVNENEQAMGSNVVPFTPTQYHFQQPTHAENTSRSHSDQAKDDELFKRTLYVGNLHKNATESVLKALFAVIGNVVDVKMINDAALSANHYCFITYETHICAQRALAAMNGREVYKMPLKVNWATRPDGIKKDTSKDHHIFVGDLAQELTTLDLQKEFEKFGDISEARVVRDAQTNRSKGYGFVAFLKKESAEKAISEMNNKSIGGREVRTNWATSRKLPPPTVIDPHKVAQAASPSNTTVYVGGITKDVHTQQVLQASFSRFGAVEEVRTFETFGFVKMQTHQAATNAICEMNGASISGCTVKCRWGKDDHKSSSDAQYTNNYKEVNGSQNSSNTTPQRFVPTTQVPRFRVQNPATTYTSYAPNTHAALGQPHPHTQAVQYQQHFSGAYAQSAGPAAPHGYSIPPHHMTIHGVPQQQQIAYHPHPHQNGVPQTAASPVNMAHYYQPVYAHPSQLSQVIQQGGQSEANTPRNSGAPPE</sequence>
<feature type="domain" description="DEP" evidence="11">
    <location>
        <begin position="633"/>
        <end position="707"/>
    </location>
</feature>
<evidence type="ECO:0000256" key="6">
    <source>
        <dbReference type="PROSITE-ProRule" id="PRU00069"/>
    </source>
</evidence>
<feature type="domain" description="PDZ" evidence="10">
    <location>
        <begin position="453"/>
        <end position="525"/>
    </location>
</feature>
<dbReference type="PROSITE" id="PS50102">
    <property type="entry name" value="RRM"/>
    <property type="match status" value="3"/>
</dbReference>
<dbReference type="InterPro" id="IPR035979">
    <property type="entry name" value="RBD_domain_sf"/>
</dbReference>
<feature type="region of interest" description="Disordered" evidence="8">
    <location>
        <begin position="902"/>
        <end position="934"/>
    </location>
</feature>
<dbReference type="Gene3D" id="2.30.42.10">
    <property type="match status" value="1"/>
</dbReference>
<comment type="subcellular location">
    <subcellularLocation>
        <location evidence="1">Cytoplasm</location>
    </subcellularLocation>
</comment>
<keyword evidence="3" id="KW-0217">Developmental protein</keyword>
<keyword evidence="4" id="KW-0963">Cytoplasm</keyword>
<feature type="region of interest" description="Disordered" evidence="8">
    <location>
        <begin position="1755"/>
        <end position="1776"/>
    </location>
</feature>
<feature type="compositionally biased region" description="Polar residues" evidence="8">
    <location>
        <begin position="817"/>
        <end position="845"/>
    </location>
</feature>
<dbReference type="Gene3D" id="3.30.70.330">
    <property type="match status" value="3"/>
</dbReference>
<gene>
    <name evidence="13" type="ORF">OKIOD_LOCUS11956</name>
</gene>
<feature type="compositionally biased region" description="Polar residues" evidence="8">
    <location>
        <begin position="1887"/>
        <end position="1903"/>
    </location>
</feature>
<dbReference type="InterPro" id="IPR036388">
    <property type="entry name" value="WH-like_DNA-bd_sf"/>
</dbReference>
<feature type="compositionally biased region" description="Polar residues" evidence="8">
    <location>
        <begin position="375"/>
        <end position="384"/>
    </location>
</feature>
<feature type="compositionally biased region" description="Polar residues" evidence="8">
    <location>
        <begin position="902"/>
        <end position="912"/>
    </location>
</feature>
<evidence type="ECO:0000256" key="3">
    <source>
        <dbReference type="ARBA" id="ARBA00022473"/>
    </source>
</evidence>
<organism evidence="13 14">
    <name type="scientific">Oikopleura dioica</name>
    <name type="common">Tunicate</name>
    <dbReference type="NCBI Taxonomy" id="34765"/>
    <lineage>
        <taxon>Eukaryota</taxon>
        <taxon>Metazoa</taxon>
        <taxon>Chordata</taxon>
        <taxon>Tunicata</taxon>
        <taxon>Appendicularia</taxon>
        <taxon>Copelata</taxon>
        <taxon>Oikopleuridae</taxon>
        <taxon>Oikopleura</taxon>
    </lineage>
</organism>
<dbReference type="Pfam" id="PF00595">
    <property type="entry name" value="PDZ"/>
    <property type="match status" value="1"/>
</dbReference>
<evidence type="ECO:0000256" key="8">
    <source>
        <dbReference type="SAM" id="MobiDB-lite"/>
    </source>
</evidence>
<evidence type="ECO:0000313" key="13">
    <source>
        <dbReference type="EMBL" id="CAG5107179.1"/>
    </source>
</evidence>
<dbReference type="InterPro" id="IPR000591">
    <property type="entry name" value="DEP_dom"/>
</dbReference>
<dbReference type="CDD" id="cd12354">
    <property type="entry name" value="RRM3_TIA1_like"/>
    <property type="match status" value="1"/>
</dbReference>
<dbReference type="SUPFAM" id="SSF46785">
    <property type="entry name" value="Winged helix' DNA-binding domain"/>
    <property type="match status" value="1"/>
</dbReference>
<dbReference type="InterPro" id="IPR015506">
    <property type="entry name" value="Dsh/Dvl-rel"/>
</dbReference>
<dbReference type="Pfam" id="PF00076">
    <property type="entry name" value="RRM_1"/>
    <property type="match status" value="3"/>
</dbReference>
<dbReference type="PRINTS" id="PR01760">
    <property type="entry name" value="DISHEVELLED"/>
</dbReference>
<evidence type="ECO:0000256" key="1">
    <source>
        <dbReference type="ARBA" id="ARBA00004496"/>
    </source>
</evidence>
<feature type="compositionally biased region" description="Polar residues" evidence="8">
    <location>
        <begin position="1391"/>
        <end position="1409"/>
    </location>
</feature>
<evidence type="ECO:0000256" key="2">
    <source>
        <dbReference type="ARBA" id="ARBA00008735"/>
    </source>
</evidence>
<dbReference type="SUPFAM" id="SSF54236">
    <property type="entry name" value="Ubiquitin-like"/>
    <property type="match status" value="1"/>
</dbReference>
<dbReference type="Pfam" id="PF00778">
    <property type="entry name" value="DIX"/>
    <property type="match status" value="1"/>
</dbReference>
<dbReference type="InterPro" id="IPR036034">
    <property type="entry name" value="PDZ_sf"/>
</dbReference>
<keyword evidence="7" id="KW-0694">RNA-binding</keyword>
<evidence type="ECO:0000259" key="11">
    <source>
        <dbReference type="PROSITE" id="PS50186"/>
    </source>
</evidence>
<feature type="region of interest" description="Disordered" evidence="8">
    <location>
        <begin position="1391"/>
        <end position="1426"/>
    </location>
</feature>
<dbReference type="Gene3D" id="1.10.10.10">
    <property type="entry name" value="Winged helix-like DNA-binding domain superfamily/Winged helix DNA-binding domain"/>
    <property type="match status" value="1"/>
</dbReference>
<dbReference type="InterPro" id="IPR003351">
    <property type="entry name" value="Dishevelled_protein_dom"/>
</dbReference>
<dbReference type="PROSITE" id="PS50106">
    <property type="entry name" value="PDZ"/>
    <property type="match status" value="1"/>
</dbReference>
<evidence type="ECO:0000256" key="5">
    <source>
        <dbReference type="ARBA" id="ARBA00022687"/>
    </source>
</evidence>
<feature type="region of interest" description="Disordered" evidence="8">
    <location>
        <begin position="816"/>
        <end position="883"/>
    </location>
</feature>
<dbReference type="Gene3D" id="2.40.240.130">
    <property type="match status" value="1"/>
</dbReference>
<feature type="region of interest" description="Disordered" evidence="8">
    <location>
        <begin position="1887"/>
        <end position="1909"/>
    </location>
</feature>
<keyword evidence="5 6" id="KW-0879">Wnt signaling pathway</keyword>
<dbReference type="PROSITE" id="PS50841">
    <property type="entry name" value="DIX"/>
    <property type="match status" value="1"/>
</dbReference>
<feature type="region of interest" description="Disordered" evidence="8">
    <location>
        <begin position="407"/>
        <end position="442"/>
    </location>
</feature>
<dbReference type="InterPro" id="IPR000504">
    <property type="entry name" value="RRM_dom"/>
</dbReference>
<evidence type="ECO:0000259" key="10">
    <source>
        <dbReference type="PROSITE" id="PS50106"/>
    </source>
</evidence>
<accession>A0ABN7SXA5</accession>
<dbReference type="InterPro" id="IPR001158">
    <property type="entry name" value="DIX"/>
</dbReference>
<evidence type="ECO:0000259" key="9">
    <source>
        <dbReference type="PROSITE" id="PS50102"/>
    </source>
</evidence>
<dbReference type="Pfam" id="PF00610">
    <property type="entry name" value="DEP"/>
    <property type="match status" value="1"/>
</dbReference>
<dbReference type="InterPro" id="IPR038207">
    <property type="entry name" value="DIX_dom_sf"/>
</dbReference>
<dbReference type="PANTHER" id="PTHR10878">
    <property type="entry name" value="SEGMENT POLARITY PROTEIN DISHEVELLED"/>
    <property type="match status" value="1"/>
</dbReference>
<protein>
    <submittedName>
        <fullName evidence="13">Oidioi.mRNA.OKI2018_I69.chr1.g3191.t1.cds</fullName>
    </submittedName>
</protein>
<dbReference type="SMART" id="SM00228">
    <property type="entry name" value="PDZ"/>
    <property type="match status" value="1"/>
</dbReference>
<feature type="region of interest" description="Disordered" evidence="8">
    <location>
        <begin position="1143"/>
        <end position="1170"/>
    </location>
</feature>
<dbReference type="SMART" id="SM00049">
    <property type="entry name" value="DEP"/>
    <property type="match status" value="1"/>
</dbReference>
<dbReference type="Proteomes" id="UP001158576">
    <property type="component" value="Chromosome 1"/>
</dbReference>
<dbReference type="PROSITE" id="PS50186">
    <property type="entry name" value="DEP"/>
    <property type="match status" value="1"/>
</dbReference>
<dbReference type="CDD" id="cd04438">
    <property type="entry name" value="DEP_dishevelled"/>
    <property type="match status" value="1"/>
</dbReference>
<reference evidence="13 14" key="1">
    <citation type="submission" date="2021-04" db="EMBL/GenBank/DDBJ databases">
        <authorList>
            <person name="Bliznina A."/>
        </authorList>
    </citation>
    <scope>NUCLEOTIDE SEQUENCE [LARGE SCALE GENOMIC DNA]</scope>
</reference>